<keyword evidence="2" id="KW-1003">Cell membrane</keyword>
<dbReference type="AlphaFoldDB" id="A0A1F5YMD0"/>
<feature type="transmembrane region" description="Helical" evidence="8">
    <location>
        <begin position="137"/>
        <end position="156"/>
    </location>
</feature>
<dbReference type="GO" id="GO:0010041">
    <property type="term" value="P:response to iron(III) ion"/>
    <property type="evidence" value="ECO:0007669"/>
    <property type="project" value="TreeGrafter"/>
</dbReference>
<dbReference type="STRING" id="1798374.A2Z33_02925"/>
<dbReference type="InterPro" id="IPR050297">
    <property type="entry name" value="LipidA_mod_glycosyltrf_83"/>
</dbReference>
<evidence type="ECO:0000256" key="5">
    <source>
        <dbReference type="ARBA" id="ARBA00022692"/>
    </source>
</evidence>
<keyword evidence="6 8" id="KW-1133">Transmembrane helix</keyword>
<dbReference type="GO" id="GO:0016763">
    <property type="term" value="F:pentosyltransferase activity"/>
    <property type="evidence" value="ECO:0007669"/>
    <property type="project" value="TreeGrafter"/>
</dbReference>
<dbReference type="EMBL" id="MFJD01000017">
    <property type="protein sequence ID" value="OGG01341.1"/>
    <property type="molecule type" value="Genomic_DNA"/>
</dbReference>
<feature type="transmembrane region" description="Helical" evidence="8">
    <location>
        <begin position="408"/>
        <end position="428"/>
    </location>
</feature>
<evidence type="ECO:0000256" key="8">
    <source>
        <dbReference type="SAM" id="Phobius"/>
    </source>
</evidence>
<dbReference type="GO" id="GO:0009103">
    <property type="term" value="P:lipopolysaccharide biosynthetic process"/>
    <property type="evidence" value="ECO:0007669"/>
    <property type="project" value="UniProtKB-ARBA"/>
</dbReference>
<evidence type="ECO:0000313" key="9">
    <source>
        <dbReference type="EMBL" id="OGG01341.1"/>
    </source>
</evidence>
<keyword evidence="3" id="KW-0328">Glycosyltransferase</keyword>
<sequence>MNARAVQTSPSHNRGRTLVVLCLITGLAALLRLAYLSDFPPSLSHDEVAIGYNAYSVLKTGRDEYGTPVPLMFRSFDDYKLPGMVYATVPTVALLGLNPWGVRLPSAVFGILAVMVFAGLTAEVLRGTQFERLKVYGVPIWTWGTMFFAVSVWHINFSRQSFESNGAVFFLMLGIYALLLSRRQLEFLFTAAVSFAAAIYFYYSVRLVIPPVLLAYVIIYRRDLAKSVRTVIAAAILGLLLLSPLLPRIFSAEGFSRISMVSVVNDDSYIGRLRKYSEIAAAKPDLLNRVRYNRRVALAFTIAENYAKNLSPKHVFLTGTGSGGLMYLYELPLLLLGIATLLRLTSPVKWIIAVWAFSAFLPGALSQNQPNALRTLAASPVLSVFSALGFIVLTAYPGNTHRIVRRIMLIGFTGLVVSAAITFFGGYLNYMTLGSLAFGDGYRQMVGFASVHSAEYENIIITGRYWRPYIFTLFWTGYDPASYQNTGSVDGFGKFRFVKSGWDAHSDPLADSRIPVNSLAPPGINLYILSPGEYSAHKSELTLIRSIHGVYAPEVFIAAAEKVPVRQIPKSVQSDLPR</sequence>
<comment type="caution">
    <text evidence="9">The sequence shown here is derived from an EMBL/GenBank/DDBJ whole genome shotgun (WGS) entry which is preliminary data.</text>
</comment>
<dbReference type="Proteomes" id="UP000178448">
    <property type="component" value="Unassembled WGS sequence"/>
</dbReference>
<keyword evidence="7 8" id="KW-0472">Membrane</keyword>
<feature type="transmembrane region" description="Helical" evidence="8">
    <location>
        <begin position="162"/>
        <end position="180"/>
    </location>
</feature>
<feature type="transmembrane region" description="Helical" evidence="8">
    <location>
        <begin position="333"/>
        <end position="357"/>
    </location>
</feature>
<reference evidence="9 10" key="1">
    <citation type="journal article" date="2016" name="Nat. Commun.">
        <title>Thousands of microbial genomes shed light on interconnected biogeochemical processes in an aquifer system.</title>
        <authorList>
            <person name="Anantharaman K."/>
            <person name="Brown C.T."/>
            <person name="Hug L.A."/>
            <person name="Sharon I."/>
            <person name="Castelle C.J."/>
            <person name="Probst A.J."/>
            <person name="Thomas B.C."/>
            <person name="Singh A."/>
            <person name="Wilkins M.J."/>
            <person name="Karaoz U."/>
            <person name="Brodie E.L."/>
            <person name="Williams K.H."/>
            <person name="Hubbard S.S."/>
            <person name="Banfield J.F."/>
        </authorList>
    </citation>
    <scope>NUCLEOTIDE SEQUENCE [LARGE SCALE GENOMIC DNA]</scope>
</reference>
<evidence type="ECO:0000313" key="10">
    <source>
        <dbReference type="Proteomes" id="UP000178448"/>
    </source>
</evidence>
<feature type="transmembrane region" description="Helical" evidence="8">
    <location>
        <begin position="187"/>
        <end position="219"/>
    </location>
</feature>
<comment type="subcellular location">
    <subcellularLocation>
        <location evidence="1">Cell membrane</location>
        <topology evidence="1">Multi-pass membrane protein</topology>
    </subcellularLocation>
</comment>
<dbReference type="PANTHER" id="PTHR33908">
    <property type="entry name" value="MANNOSYLTRANSFERASE YKCB-RELATED"/>
    <property type="match status" value="1"/>
</dbReference>
<evidence type="ECO:0000256" key="4">
    <source>
        <dbReference type="ARBA" id="ARBA00022679"/>
    </source>
</evidence>
<dbReference type="GO" id="GO:0005886">
    <property type="term" value="C:plasma membrane"/>
    <property type="evidence" value="ECO:0007669"/>
    <property type="project" value="UniProtKB-SubCell"/>
</dbReference>
<accession>A0A1F5YMD0</accession>
<feature type="transmembrane region" description="Helical" evidence="8">
    <location>
        <begin position="377"/>
        <end position="396"/>
    </location>
</feature>
<feature type="transmembrane region" description="Helical" evidence="8">
    <location>
        <begin position="231"/>
        <end position="250"/>
    </location>
</feature>
<protein>
    <recommendedName>
        <fullName evidence="11">Glycosyltransferase RgtA/B/C/D-like domain-containing protein</fullName>
    </recommendedName>
</protein>
<proteinExistence type="predicted"/>
<evidence type="ECO:0000256" key="6">
    <source>
        <dbReference type="ARBA" id="ARBA00022989"/>
    </source>
</evidence>
<gene>
    <name evidence="9" type="ORF">A2Z33_02925</name>
</gene>
<evidence type="ECO:0000256" key="1">
    <source>
        <dbReference type="ARBA" id="ARBA00004651"/>
    </source>
</evidence>
<evidence type="ECO:0000256" key="3">
    <source>
        <dbReference type="ARBA" id="ARBA00022676"/>
    </source>
</evidence>
<organism evidence="9 10">
    <name type="scientific">Candidatus Gottesmanbacteria bacterium RBG_16_52_11</name>
    <dbReference type="NCBI Taxonomy" id="1798374"/>
    <lineage>
        <taxon>Bacteria</taxon>
        <taxon>Candidatus Gottesmaniibacteriota</taxon>
    </lineage>
</organism>
<keyword evidence="4" id="KW-0808">Transferase</keyword>
<keyword evidence="5 8" id="KW-0812">Transmembrane</keyword>
<feature type="transmembrane region" description="Helical" evidence="8">
    <location>
        <begin position="104"/>
        <end position="125"/>
    </location>
</feature>
<dbReference type="PANTHER" id="PTHR33908:SF3">
    <property type="entry name" value="UNDECAPRENYL PHOSPHATE-ALPHA-4-AMINO-4-DEOXY-L-ARABINOSE ARABINOSYL TRANSFERASE"/>
    <property type="match status" value="1"/>
</dbReference>
<evidence type="ECO:0000256" key="2">
    <source>
        <dbReference type="ARBA" id="ARBA00022475"/>
    </source>
</evidence>
<name>A0A1F5YMD0_9BACT</name>
<evidence type="ECO:0008006" key="11">
    <source>
        <dbReference type="Google" id="ProtNLM"/>
    </source>
</evidence>
<evidence type="ECO:0000256" key="7">
    <source>
        <dbReference type="ARBA" id="ARBA00023136"/>
    </source>
</evidence>